<proteinExistence type="predicted"/>
<evidence type="ECO:0000313" key="3">
    <source>
        <dbReference type="Proteomes" id="UP000765509"/>
    </source>
</evidence>
<dbReference type="AlphaFoldDB" id="A0A9Q3D503"/>
<feature type="compositionally biased region" description="Polar residues" evidence="1">
    <location>
        <begin position="1"/>
        <end position="16"/>
    </location>
</feature>
<reference evidence="2" key="1">
    <citation type="submission" date="2021-03" db="EMBL/GenBank/DDBJ databases">
        <title>Draft genome sequence of rust myrtle Austropuccinia psidii MF-1, a brazilian biotype.</title>
        <authorList>
            <person name="Quecine M.C."/>
            <person name="Pachon D.M.R."/>
            <person name="Bonatelli M.L."/>
            <person name="Correr F.H."/>
            <person name="Franceschini L.M."/>
            <person name="Leite T.F."/>
            <person name="Margarido G.R.A."/>
            <person name="Almeida C.A."/>
            <person name="Ferrarezi J.A."/>
            <person name="Labate C.A."/>
        </authorList>
    </citation>
    <scope>NUCLEOTIDE SEQUENCE</scope>
    <source>
        <strain evidence="2">MF-1</strain>
    </source>
</reference>
<keyword evidence="3" id="KW-1185">Reference proteome</keyword>
<gene>
    <name evidence="2" type="ORF">O181_034203</name>
</gene>
<dbReference type="Proteomes" id="UP000765509">
    <property type="component" value="Unassembled WGS sequence"/>
</dbReference>
<feature type="region of interest" description="Disordered" evidence="1">
    <location>
        <begin position="65"/>
        <end position="112"/>
    </location>
</feature>
<evidence type="ECO:0000256" key="1">
    <source>
        <dbReference type="SAM" id="MobiDB-lite"/>
    </source>
</evidence>
<feature type="region of interest" description="Disordered" evidence="1">
    <location>
        <begin position="1"/>
        <end position="28"/>
    </location>
</feature>
<dbReference type="EMBL" id="AVOT02012608">
    <property type="protein sequence ID" value="MBW0494488.1"/>
    <property type="molecule type" value="Genomic_DNA"/>
</dbReference>
<name>A0A9Q3D503_9BASI</name>
<feature type="compositionally biased region" description="Low complexity" evidence="1">
    <location>
        <begin position="96"/>
        <end position="108"/>
    </location>
</feature>
<protein>
    <submittedName>
        <fullName evidence="2">Uncharacterized protein</fullName>
    </submittedName>
</protein>
<organism evidence="2 3">
    <name type="scientific">Austropuccinia psidii MF-1</name>
    <dbReference type="NCBI Taxonomy" id="1389203"/>
    <lineage>
        <taxon>Eukaryota</taxon>
        <taxon>Fungi</taxon>
        <taxon>Dikarya</taxon>
        <taxon>Basidiomycota</taxon>
        <taxon>Pucciniomycotina</taxon>
        <taxon>Pucciniomycetes</taxon>
        <taxon>Pucciniales</taxon>
        <taxon>Sphaerophragmiaceae</taxon>
        <taxon>Austropuccinia</taxon>
    </lineage>
</organism>
<comment type="caution">
    <text evidence="2">The sequence shown here is derived from an EMBL/GenBank/DDBJ whole genome shotgun (WGS) entry which is preliminary data.</text>
</comment>
<accession>A0A9Q3D503</accession>
<evidence type="ECO:0000313" key="2">
    <source>
        <dbReference type="EMBL" id="MBW0494488.1"/>
    </source>
</evidence>
<sequence length="152" mass="17189">MDQIQSSPNNKSSAPSGTKIHKYPMTILQSHEPISNSMEAFKEDVDQLKLTTKFPMHVYFKLSKAKTATQEPKSQTERPKISQKHAKSEPPPSILTPKKTSKPNSTKKLVAKPSPTYKCDALQLQGKEILPDFKVVKVCKNFFISFTKYSYN</sequence>